<dbReference type="InterPro" id="IPR010614">
    <property type="entry name" value="RAD3-like_helicase_DEAD"/>
</dbReference>
<gene>
    <name evidence="20" type="primary">BRIP1</name>
    <name evidence="20" type="ORF">HK099_008547</name>
</gene>
<dbReference type="GO" id="GO:0051539">
    <property type="term" value="F:4 iron, 4 sulfur cluster binding"/>
    <property type="evidence" value="ECO:0007669"/>
    <property type="project" value="UniProtKB-KW"/>
</dbReference>
<keyword evidence="9" id="KW-0347">Helicase</keyword>
<evidence type="ECO:0000313" key="20">
    <source>
        <dbReference type="EMBL" id="KAJ3224375.1"/>
    </source>
</evidence>
<evidence type="ECO:0000256" key="1">
    <source>
        <dbReference type="ARBA" id="ARBA00001966"/>
    </source>
</evidence>
<keyword evidence="11" id="KW-0408">Iron</keyword>
<keyword evidence="4" id="KW-0004">4Fe-4S</keyword>
<evidence type="ECO:0000256" key="9">
    <source>
        <dbReference type="ARBA" id="ARBA00022806"/>
    </source>
</evidence>
<dbReference type="PANTHER" id="PTHR11472:SF47">
    <property type="entry name" value="FANCONI ANEMIA GROUP J PROTEIN"/>
    <property type="match status" value="1"/>
</dbReference>
<dbReference type="EMBL" id="JADGJW010000095">
    <property type="protein sequence ID" value="KAJ3224375.1"/>
    <property type="molecule type" value="Genomic_DNA"/>
</dbReference>
<dbReference type="InterPro" id="IPR027417">
    <property type="entry name" value="P-loop_NTPase"/>
</dbReference>
<evidence type="ECO:0000256" key="5">
    <source>
        <dbReference type="ARBA" id="ARBA00022723"/>
    </source>
</evidence>
<dbReference type="GO" id="GO:1990918">
    <property type="term" value="P:double-strand break repair involved in meiotic recombination"/>
    <property type="evidence" value="ECO:0007669"/>
    <property type="project" value="TreeGrafter"/>
</dbReference>
<keyword evidence="6" id="KW-0547">Nucleotide-binding</keyword>
<dbReference type="EC" id="5.6.2.3" evidence="16"/>
<feature type="domain" description="Helicase ATP-binding" evidence="19">
    <location>
        <begin position="1"/>
        <end position="315"/>
    </location>
</feature>
<dbReference type="GO" id="GO:0005524">
    <property type="term" value="F:ATP binding"/>
    <property type="evidence" value="ECO:0007669"/>
    <property type="project" value="UniProtKB-KW"/>
</dbReference>
<evidence type="ECO:0000256" key="16">
    <source>
        <dbReference type="ARBA" id="ARBA00044969"/>
    </source>
</evidence>
<dbReference type="AlphaFoldDB" id="A0AAD5U4M9"/>
<dbReference type="GO" id="GO:0003677">
    <property type="term" value="F:DNA binding"/>
    <property type="evidence" value="ECO:0007669"/>
    <property type="project" value="InterPro"/>
</dbReference>
<evidence type="ECO:0000256" key="6">
    <source>
        <dbReference type="ARBA" id="ARBA00022741"/>
    </source>
</evidence>
<keyword evidence="8" id="KW-0378">Hydrolase</keyword>
<dbReference type="GO" id="GO:0006289">
    <property type="term" value="P:nucleotide-excision repair"/>
    <property type="evidence" value="ECO:0007669"/>
    <property type="project" value="TreeGrafter"/>
</dbReference>
<dbReference type="GO" id="GO:0016818">
    <property type="term" value="F:hydrolase activity, acting on acid anhydrides, in phosphorus-containing anhydrides"/>
    <property type="evidence" value="ECO:0007669"/>
    <property type="project" value="InterPro"/>
</dbReference>
<keyword evidence="14" id="KW-0413">Isomerase</keyword>
<comment type="catalytic activity">
    <reaction evidence="17">
        <text>ATP + H2O = ADP + phosphate + H(+)</text>
        <dbReference type="Rhea" id="RHEA:13065"/>
        <dbReference type="ChEBI" id="CHEBI:15377"/>
        <dbReference type="ChEBI" id="CHEBI:15378"/>
        <dbReference type="ChEBI" id="CHEBI:30616"/>
        <dbReference type="ChEBI" id="CHEBI:43474"/>
        <dbReference type="ChEBI" id="CHEBI:456216"/>
        <dbReference type="EC" id="5.6.2.3"/>
    </reaction>
</comment>
<keyword evidence="21" id="KW-1185">Reference proteome</keyword>
<evidence type="ECO:0000256" key="14">
    <source>
        <dbReference type="ARBA" id="ARBA00023235"/>
    </source>
</evidence>
<dbReference type="InterPro" id="IPR014013">
    <property type="entry name" value="Helic_SF1/SF2_ATP-bd_DinG/Rad3"/>
</dbReference>
<evidence type="ECO:0000256" key="8">
    <source>
        <dbReference type="ARBA" id="ARBA00022801"/>
    </source>
</evidence>
<dbReference type="Proteomes" id="UP001211065">
    <property type="component" value="Unassembled WGS sequence"/>
</dbReference>
<keyword evidence="10" id="KW-0067">ATP-binding</keyword>
<reference evidence="20" key="1">
    <citation type="submission" date="2020-05" db="EMBL/GenBank/DDBJ databases">
        <title>Phylogenomic resolution of chytrid fungi.</title>
        <authorList>
            <person name="Stajich J.E."/>
            <person name="Amses K."/>
            <person name="Simmons R."/>
            <person name="Seto K."/>
            <person name="Myers J."/>
            <person name="Bonds A."/>
            <person name="Quandt C.A."/>
            <person name="Barry K."/>
            <person name="Liu P."/>
            <person name="Grigoriev I."/>
            <person name="Longcore J.E."/>
            <person name="James T.Y."/>
        </authorList>
    </citation>
    <scope>NUCLEOTIDE SEQUENCE</scope>
    <source>
        <strain evidence="20">JEL0476</strain>
    </source>
</reference>
<proteinExistence type="inferred from homology"/>
<evidence type="ECO:0000256" key="4">
    <source>
        <dbReference type="ARBA" id="ARBA00022485"/>
    </source>
</evidence>
<evidence type="ECO:0000256" key="13">
    <source>
        <dbReference type="ARBA" id="ARBA00023204"/>
    </source>
</evidence>
<dbReference type="FunFam" id="3.40.50.300:FF:000731">
    <property type="entry name" value="Fanconi anemia group J protein homolog"/>
    <property type="match status" value="1"/>
</dbReference>
<dbReference type="CDD" id="cd18788">
    <property type="entry name" value="SF2_C_XPD"/>
    <property type="match status" value="1"/>
</dbReference>
<dbReference type="SMART" id="SM00488">
    <property type="entry name" value="DEXDc2"/>
    <property type="match status" value="1"/>
</dbReference>
<keyword evidence="5" id="KW-0479">Metal-binding</keyword>
<name>A0AAD5U4M9_9FUNG</name>
<protein>
    <recommendedName>
        <fullName evidence="16">DNA 5'-3' helicase</fullName>
        <ecNumber evidence="16">5.6.2.3</ecNumber>
    </recommendedName>
    <alternativeName>
        <fullName evidence="18">DNA 5'-3' helicase FANCJ</fullName>
    </alternativeName>
</protein>
<keyword evidence="13" id="KW-0234">DNA repair</keyword>
<dbReference type="Gene3D" id="3.40.50.300">
    <property type="entry name" value="P-loop containing nucleotide triphosphate hydrolases"/>
    <property type="match status" value="2"/>
</dbReference>
<comment type="subcellular location">
    <subcellularLocation>
        <location evidence="2">Nucleus</location>
    </subcellularLocation>
</comment>
<comment type="cofactor">
    <cofactor evidence="1">
        <name>[4Fe-4S] cluster</name>
        <dbReference type="ChEBI" id="CHEBI:49883"/>
    </cofactor>
</comment>
<dbReference type="InterPro" id="IPR006554">
    <property type="entry name" value="Helicase-like_DEXD_c2"/>
</dbReference>
<dbReference type="InterPro" id="IPR045028">
    <property type="entry name" value="DinG/Rad3-like"/>
</dbReference>
<evidence type="ECO:0000256" key="15">
    <source>
        <dbReference type="ARBA" id="ARBA00023242"/>
    </source>
</evidence>
<dbReference type="InterPro" id="IPR006555">
    <property type="entry name" value="ATP-dep_Helicase_C"/>
</dbReference>
<dbReference type="SMART" id="SM00491">
    <property type="entry name" value="HELICc2"/>
    <property type="match status" value="1"/>
</dbReference>
<evidence type="ECO:0000256" key="10">
    <source>
        <dbReference type="ARBA" id="ARBA00022840"/>
    </source>
</evidence>
<comment type="caution">
    <text evidence="20">The sequence shown here is derived from an EMBL/GenBank/DDBJ whole genome shotgun (WGS) entry which is preliminary data.</text>
</comment>
<evidence type="ECO:0000259" key="19">
    <source>
        <dbReference type="PROSITE" id="PS51193"/>
    </source>
</evidence>
<keyword evidence="7" id="KW-0227">DNA damage</keyword>
<dbReference type="Pfam" id="PF13307">
    <property type="entry name" value="Helicase_C_2"/>
    <property type="match status" value="1"/>
</dbReference>
<dbReference type="PANTHER" id="PTHR11472">
    <property type="entry name" value="DNA REPAIR DEAD HELICASE RAD3/XP-D SUBFAMILY MEMBER"/>
    <property type="match status" value="1"/>
</dbReference>
<evidence type="ECO:0000256" key="12">
    <source>
        <dbReference type="ARBA" id="ARBA00023014"/>
    </source>
</evidence>
<comment type="similarity">
    <text evidence="3">Belongs to the DEAD box helicase family. DEAH subfamily.</text>
</comment>
<evidence type="ECO:0000256" key="7">
    <source>
        <dbReference type="ARBA" id="ARBA00022763"/>
    </source>
</evidence>
<dbReference type="SUPFAM" id="SSF52540">
    <property type="entry name" value="P-loop containing nucleoside triphosphate hydrolases"/>
    <property type="match status" value="1"/>
</dbReference>
<evidence type="ECO:0000256" key="11">
    <source>
        <dbReference type="ARBA" id="ARBA00023004"/>
    </source>
</evidence>
<evidence type="ECO:0000313" key="21">
    <source>
        <dbReference type="Proteomes" id="UP001211065"/>
    </source>
</evidence>
<evidence type="ECO:0000256" key="2">
    <source>
        <dbReference type="ARBA" id="ARBA00004123"/>
    </source>
</evidence>
<evidence type="ECO:0000256" key="17">
    <source>
        <dbReference type="ARBA" id="ARBA00048954"/>
    </source>
</evidence>
<dbReference type="GO" id="GO:0005634">
    <property type="term" value="C:nucleus"/>
    <property type="evidence" value="ECO:0007669"/>
    <property type="project" value="UniProtKB-SubCell"/>
</dbReference>
<dbReference type="GO" id="GO:0043139">
    <property type="term" value="F:5'-3' DNA helicase activity"/>
    <property type="evidence" value="ECO:0007669"/>
    <property type="project" value="UniProtKB-EC"/>
</dbReference>
<evidence type="ECO:0000256" key="3">
    <source>
        <dbReference type="ARBA" id="ARBA00008792"/>
    </source>
</evidence>
<dbReference type="Pfam" id="PF06733">
    <property type="entry name" value="DEAD_2"/>
    <property type="match status" value="1"/>
</dbReference>
<organism evidence="20 21">
    <name type="scientific">Clydaea vesicula</name>
    <dbReference type="NCBI Taxonomy" id="447962"/>
    <lineage>
        <taxon>Eukaryota</taxon>
        <taxon>Fungi</taxon>
        <taxon>Fungi incertae sedis</taxon>
        <taxon>Chytridiomycota</taxon>
        <taxon>Chytridiomycota incertae sedis</taxon>
        <taxon>Chytridiomycetes</taxon>
        <taxon>Lobulomycetales</taxon>
        <taxon>Lobulomycetaceae</taxon>
        <taxon>Clydaea</taxon>
    </lineage>
</organism>
<evidence type="ECO:0000256" key="18">
    <source>
        <dbReference type="ARBA" id="ARBA00082714"/>
    </source>
</evidence>
<dbReference type="GO" id="GO:0046872">
    <property type="term" value="F:metal ion binding"/>
    <property type="evidence" value="ECO:0007669"/>
    <property type="project" value="UniProtKB-KW"/>
</dbReference>
<sequence>MQSNLPTLNVEKIQFKPDVNDKGKILETTLNAVEEVVRNEADFCKVEQQVQSLAPLCSPKRTDSKKRNLPFTNVDQYKVKKLSQGILNPASLGWIETKNFQCEDSELKKERFTFNYTVSGIKICFPFKGVSLHILAKVKTQYLKVLQGVEKQYNITTHLKIILPLKLALLVSTLAWVNEEKAKQISRMKTNEMIKSLLSHPRFADGKIWDIEDINLQGKASKGCPYFTAREIAKTADIIFCPYNYITEPTIRESLGIDLTNNIVIFDEAHNIEDACISAASTTFSEQQLSEGILDLVNDALTIVLSKKKMFLEGNGPLVNEYVEVISMLQSIMDWILRKAEGPFTYKEYEQSRNLYAGNKIIQELTTMSIFQRNFLQFENLVQVIAQEKQNSPLNPPFAVVNDSTLVSIILTSGTLTPMGSFSGELNCKFDIKLEAPHVIEPEQVLLSGIVSENGYDFIGTYKNVDTFEYQDNLGNCLLKIISNVPNGVLIFFPAYAWIDKMVKRWKTTGLIKKIFFETSKKQSGDFENDLKEYEKLINSGAGAMMSHKLKICVHRGKLSEGIDFSDNLCRAVIVVGIPFPSVKDLQVNQKKSYNDQNVHKGVLSGSDWYETQAFRALNQALGRCIRHKEDWGCIFFIDKRFSQQKYLNSISKWVKQNIKVLNDLEKDINQFIKSRLSSEVISDTIQEVQDSNVILSVDCNLGARKQEELLNLGKSLVSPFSTPRKSPIDFRINSNESIMKSKDGQK</sequence>
<keyword evidence="12" id="KW-0411">Iron-sulfur</keyword>
<accession>A0AAD5U4M9</accession>
<keyword evidence="15" id="KW-0539">Nucleus</keyword>
<dbReference type="PROSITE" id="PS51193">
    <property type="entry name" value="HELICASE_ATP_BIND_2"/>
    <property type="match status" value="1"/>
</dbReference>